<dbReference type="GO" id="GO:0004427">
    <property type="term" value="F:inorganic diphosphate phosphatase activity"/>
    <property type="evidence" value="ECO:0007669"/>
    <property type="project" value="UniProtKB-EC"/>
</dbReference>
<keyword evidence="7" id="KW-0479">Metal-binding</keyword>
<dbReference type="PANTHER" id="PTHR19288:SF44">
    <property type="entry name" value="PHOSPHOLYSINE PHOSPHOHISTIDINE INORGANIC PYROPHOSPHATE PHOSPHATASE"/>
    <property type="match status" value="1"/>
</dbReference>
<evidence type="ECO:0000256" key="8">
    <source>
        <dbReference type="ARBA" id="ARBA00022801"/>
    </source>
</evidence>
<gene>
    <name evidence="14" type="ORF">NP493_965g01040</name>
</gene>
<keyword evidence="6" id="KW-0963">Cytoplasm</keyword>
<dbReference type="GO" id="GO:0005829">
    <property type="term" value="C:cytosol"/>
    <property type="evidence" value="ECO:0007669"/>
    <property type="project" value="TreeGrafter"/>
</dbReference>
<dbReference type="Pfam" id="PF13242">
    <property type="entry name" value="Hydrolase_like"/>
    <property type="match status" value="1"/>
</dbReference>
<dbReference type="SUPFAM" id="SSF56784">
    <property type="entry name" value="HAD-like"/>
    <property type="match status" value="1"/>
</dbReference>
<dbReference type="InterPro" id="IPR006355">
    <property type="entry name" value="LHPP/HDHD2"/>
</dbReference>
<evidence type="ECO:0000256" key="3">
    <source>
        <dbReference type="ARBA" id="ARBA00004496"/>
    </source>
</evidence>
<evidence type="ECO:0000256" key="11">
    <source>
        <dbReference type="ARBA" id="ARBA00037258"/>
    </source>
</evidence>
<evidence type="ECO:0000256" key="2">
    <source>
        <dbReference type="ARBA" id="ARBA00004123"/>
    </source>
</evidence>
<dbReference type="FunFam" id="3.40.50.1000:FF:000051">
    <property type="entry name" value="Phospholysine phosphohistidine inorganic pyrophosphate phosphatase"/>
    <property type="match status" value="1"/>
</dbReference>
<dbReference type="InterPro" id="IPR023214">
    <property type="entry name" value="HAD_sf"/>
</dbReference>
<evidence type="ECO:0000256" key="10">
    <source>
        <dbReference type="ARBA" id="ARBA00023242"/>
    </source>
</evidence>
<accession>A0AAD9KIW8</accession>
<organism evidence="14 15">
    <name type="scientific">Ridgeia piscesae</name>
    <name type="common">Tubeworm</name>
    <dbReference type="NCBI Taxonomy" id="27915"/>
    <lineage>
        <taxon>Eukaryota</taxon>
        <taxon>Metazoa</taxon>
        <taxon>Spiralia</taxon>
        <taxon>Lophotrochozoa</taxon>
        <taxon>Annelida</taxon>
        <taxon>Polychaeta</taxon>
        <taxon>Sedentaria</taxon>
        <taxon>Canalipalpata</taxon>
        <taxon>Sabellida</taxon>
        <taxon>Siboglinidae</taxon>
        <taxon>Ridgeia</taxon>
    </lineage>
</organism>
<keyword evidence="15" id="KW-1185">Reference proteome</keyword>
<name>A0AAD9KIW8_RIDPI</name>
<evidence type="ECO:0000313" key="15">
    <source>
        <dbReference type="Proteomes" id="UP001209878"/>
    </source>
</evidence>
<dbReference type="NCBIfam" id="TIGR01458">
    <property type="entry name" value="HAD-SF-IIA-hyp3"/>
    <property type="match status" value="1"/>
</dbReference>
<dbReference type="GO" id="GO:0016791">
    <property type="term" value="F:phosphatase activity"/>
    <property type="evidence" value="ECO:0007669"/>
    <property type="project" value="InterPro"/>
</dbReference>
<dbReference type="GO" id="GO:0005634">
    <property type="term" value="C:nucleus"/>
    <property type="evidence" value="ECO:0007669"/>
    <property type="project" value="UniProtKB-SubCell"/>
</dbReference>
<dbReference type="NCBIfam" id="TIGR01460">
    <property type="entry name" value="HAD-SF-IIA"/>
    <property type="match status" value="1"/>
</dbReference>
<proteinExistence type="inferred from homology"/>
<comment type="function">
    <text evidence="11">Phosphatase that hydrolyzes imidodiphosphate, 3-phosphohistidine and 6-phospholysine. Has broad substrate specificity and can also hydrolyze inorganic diphosphate, but with lower efficiency.</text>
</comment>
<keyword evidence="9" id="KW-0460">Magnesium</keyword>
<dbReference type="InterPro" id="IPR006357">
    <property type="entry name" value="HAD-SF_hydro_IIA"/>
</dbReference>
<dbReference type="AlphaFoldDB" id="A0AAD9KIW8"/>
<comment type="similarity">
    <text evidence="4">Belongs to the HAD-like hydrolase superfamily.</text>
</comment>
<dbReference type="Pfam" id="PF13344">
    <property type="entry name" value="Hydrolase_6"/>
    <property type="match status" value="1"/>
</dbReference>
<evidence type="ECO:0000256" key="13">
    <source>
        <dbReference type="ARBA" id="ARBA00047820"/>
    </source>
</evidence>
<evidence type="ECO:0000256" key="4">
    <source>
        <dbReference type="ARBA" id="ARBA00007958"/>
    </source>
</evidence>
<dbReference type="EMBL" id="JAODUO010000963">
    <property type="protein sequence ID" value="KAK2172413.1"/>
    <property type="molecule type" value="Genomic_DNA"/>
</dbReference>
<comment type="catalytic activity">
    <reaction evidence="13">
        <text>diphosphate + H2O = 2 phosphate + H(+)</text>
        <dbReference type="Rhea" id="RHEA:24576"/>
        <dbReference type="ChEBI" id="CHEBI:15377"/>
        <dbReference type="ChEBI" id="CHEBI:15378"/>
        <dbReference type="ChEBI" id="CHEBI:33019"/>
        <dbReference type="ChEBI" id="CHEBI:43474"/>
        <dbReference type="EC" id="3.6.1.1"/>
    </reaction>
</comment>
<dbReference type="GO" id="GO:0046872">
    <property type="term" value="F:metal ion binding"/>
    <property type="evidence" value="ECO:0007669"/>
    <property type="project" value="UniProtKB-KW"/>
</dbReference>
<evidence type="ECO:0000313" key="14">
    <source>
        <dbReference type="EMBL" id="KAK2172413.1"/>
    </source>
</evidence>
<comment type="subcellular location">
    <subcellularLocation>
        <location evidence="3">Cytoplasm</location>
    </subcellularLocation>
    <subcellularLocation>
        <location evidence="2">Nucleus</location>
    </subcellularLocation>
</comment>
<evidence type="ECO:0000256" key="6">
    <source>
        <dbReference type="ARBA" id="ARBA00022490"/>
    </source>
</evidence>
<comment type="caution">
    <text evidence="14">The sequence shown here is derived from an EMBL/GenBank/DDBJ whole genome shotgun (WGS) entry which is preliminary data.</text>
</comment>
<dbReference type="Proteomes" id="UP001209878">
    <property type="component" value="Unassembled WGS sequence"/>
</dbReference>
<keyword evidence="10" id="KW-0539">Nucleus</keyword>
<evidence type="ECO:0000256" key="1">
    <source>
        <dbReference type="ARBA" id="ARBA00001946"/>
    </source>
</evidence>
<dbReference type="EC" id="3.6.1.1" evidence="5"/>
<dbReference type="PANTHER" id="PTHR19288">
    <property type="entry name" value="4-NITROPHENYLPHOSPHATASE-RELATED"/>
    <property type="match status" value="1"/>
</dbReference>
<protein>
    <recommendedName>
        <fullName evidence="12">Phospholysine phosphohistidine inorganic pyrophosphate phosphatase</fullName>
        <ecNumber evidence="5">3.6.1.1</ecNumber>
    </recommendedName>
</protein>
<keyword evidence="8" id="KW-0378">Hydrolase</keyword>
<evidence type="ECO:0000256" key="12">
    <source>
        <dbReference type="ARBA" id="ARBA00039357"/>
    </source>
</evidence>
<evidence type="ECO:0000256" key="9">
    <source>
        <dbReference type="ARBA" id="ARBA00022842"/>
    </source>
</evidence>
<dbReference type="CDD" id="cd07509">
    <property type="entry name" value="HAD_PPase"/>
    <property type="match status" value="1"/>
</dbReference>
<reference evidence="14" key="1">
    <citation type="journal article" date="2023" name="Mol. Biol. Evol.">
        <title>Third-Generation Sequencing Reveals the Adaptive Role of the Epigenome in Three Deep-Sea Polychaetes.</title>
        <authorList>
            <person name="Perez M."/>
            <person name="Aroh O."/>
            <person name="Sun Y."/>
            <person name="Lan Y."/>
            <person name="Juniper S.K."/>
            <person name="Young C.R."/>
            <person name="Angers B."/>
            <person name="Qian P.Y."/>
        </authorList>
    </citation>
    <scope>NUCLEOTIDE SEQUENCE</scope>
    <source>
        <strain evidence="14">R07B-5</strain>
    </source>
</reference>
<dbReference type="Gene3D" id="3.40.50.1000">
    <property type="entry name" value="HAD superfamily/HAD-like"/>
    <property type="match status" value="2"/>
</dbReference>
<dbReference type="InterPro" id="IPR036412">
    <property type="entry name" value="HAD-like_sf"/>
</dbReference>
<evidence type="ECO:0000256" key="7">
    <source>
        <dbReference type="ARBA" id="ARBA00022723"/>
    </source>
</evidence>
<evidence type="ECO:0000256" key="5">
    <source>
        <dbReference type="ARBA" id="ARBA00012146"/>
    </source>
</evidence>
<sequence>MAKGPVGDWYKDARNTQGLLLDIFGVLYENGDEGPVVIPGSIEAVKKLKDAGIPVRFCTNNSTKTKAGLAKILLDLGFDVSESQLFPPPPAVSHVLKARNLRPYLIVMPDVLPQFADIAQTEPNCVVLGDAQTHFTYDNMNRAFQVLLSCPNPVLIAMGGGKYYQEAGEMKLDVGPFAKALEFASGIEAEIIGKPSKTFFLAALSDMGFSTDKVVMIGDDIISDVGGAQACGIRGVQVRTGKYRPRDEPHASVTPDGYVDNLLQAVDLFLAHR</sequence>
<comment type="cofactor">
    <cofactor evidence="1">
        <name>Mg(2+)</name>
        <dbReference type="ChEBI" id="CHEBI:18420"/>
    </cofactor>
</comment>